<feature type="compositionally biased region" description="Basic and acidic residues" evidence="1">
    <location>
        <begin position="65"/>
        <end position="77"/>
    </location>
</feature>
<dbReference type="InterPro" id="IPR010994">
    <property type="entry name" value="RuvA_2-like"/>
</dbReference>
<feature type="domain" description="Helix-hairpin-helix DNA-binding motif class 1" evidence="3">
    <location>
        <begin position="179"/>
        <end position="198"/>
    </location>
</feature>
<dbReference type="Proteomes" id="UP000236509">
    <property type="component" value="Unassembled WGS sequence"/>
</dbReference>
<evidence type="ECO:0000256" key="1">
    <source>
        <dbReference type="SAM" id="MobiDB-lite"/>
    </source>
</evidence>
<dbReference type="SUPFAM" id="SSF47781">
    <property type="entry name" value="RuvA domain 2-like"/>
    <property type="match status" value="1"/>
</dbReference>
<evidence type="ECO:0000313" key="4">
    <source>
        <dbReference type="EMBL" id="CRI28573.1"/>
    </source>
</evidence>
<keyword evidence="2" id="KW-0812">Transmembrane</keyword>
<dbReference type="GO" id="GO:0015627">
    <property type="term" value="C:type II protein secretion system complex"/>
    <property type="evidence" value="ECO:0007669"/>
    <property type="project" value="TreeGrafter"/>
</dbReference>
<feature type="region of interest" description="Disordered" evidence="1">
    <location>
        <begin position="53"/>
        <end position="77"/>
    </location>
</feature>
<feature type="domain" description="Helix-hairpin-helix DNA-binding motif class 1" evidence="3">
    <location>
        <begin position="209"/>
        <end position="228"/>
    </location>
</feature>
<dbReference type="Pfam" id="PF12836">
    <property type="entry name" value="HHH_3"/>
    <property type="match status" value="1"/>
</dbReference>
<evidence type="ECO:0000313" key="5">
    <source>
        <dbReference type="Proteomes" id="UP000236509"/>
    </source>
</evidence>
<gene>
    <name evidence="4" type="ORF">BN1326_80132</name>
</gene>
<dbReference type="PANTHER" id="PTHR21180:SF32">
    <property type="entry name" value="ENDONUCLEASE_EXONUCLEASE_PHOSPHATASE FAMILY DOMAIN-CONTAINING PROTEIN 1"/>
    <property type="match status" value="1"/>
</dbReference>
<dbReference type="PANTHER" id="PTHR21180">
    <property type="entry name" value="ENDONUCLEASE/EXONUCLEASE/PHOSPHATASE FAMILY DOMAIN-CONTAINING PROTEIN 1"/>
    <property type="match status" value="1"/>
</dbReference>
<dbReference type="Gene3D" id="1.10.150.280">
    <property type="entry name" value="AF1531-like domain"/>
    <property type="match status" value="1"/>
</dbReference>
<keyword evidence="5" id="KW-1185">Reference proteome</keyword>
<keyword evidence="2" id="KW-0472">Membrane</keyword>
<dbReference type="AlphaFoldDB" id="A0A7U7JUY6"/>
<dbReference type="InterPro" id="IPR004509">
    <property type="entry name" value="Competence_ComEA_HhH"/>
</dbReference>
<evidence type="ECO:0000259" key="3">
    <source>
        <dbReference type="SMART" id="SM00278"/>
    </source>
</evidence>
<sequence>MLYQFLLRYKDFFNQWKLYIISAVVLIMLLIGFIFWRQDEHTARDFENKDTALKQNTSENSSLSKLEDVQVKDGDNSKNKGPVYIDVKGAVKHPNVYKMTSKDRVIDLLDKAQLLDDADVSQINLSEKLTDQKMIFIPHKGQKNVEPQIGVNSVHTKNGNTKNGNTNNTKVNLNTASVSELMSVPGVGQAKANAIVEYRNQQGAFQEIDDLKKVKGFGSKTFDKLKSYFTT</sequence>
<organism evidence="4 5">
    <name type="scientific">Staphylococcus argenteus</name>
    <dbReference type="NCBI Taxonomy" id="985002"/>
    <lineage>
        <taxon>Bacteria</taxon>
        <taxon>Bacillati</taxon>
        <taxon>Bacillota</taxon>
        <taxon>Bacilli</taxon>
        <taxon>Bacillales</taxon>
        <taxon>Staphylococcaceae</taxon>
        <taxon>Staphylococcus</taxon>
    </lineage>
</organism>
<feature type="compositionally biased region" description="Polar residues" evidence="1">
    <location>
        <begin position="53"/>
        <end position="64"/>
    </location>
</feature>
<dbReference type="GO" id="GO:0003677">
    <property type="term" value="F:DNA binding"/>
    <property type="evidence" value="ECO:0007669"/>
    <property type="project" value="InterPro"/>
</dbReference>
<accession>A0A7U7JUY6</accession>
<dbReference type="NCBIfam" id="TIGR00426">
    <property type="entry name" value="competence protein ComEA helix-hairpin-helix repeat region"/>
    <property type="match status" value="1"/>
</dbReference>
<dbReference type="InterPro" id="IPR003583">
    <property type="entry name" value="Hlx-hairpin-Hlx_DNA-bd_motif"/>
</dbReference>
<dbReference type="SMART" id="SM00278">
    <property type="entry name" value="HhH1"/>
    <property type="match status" value="2"/>
</dbReference>
<name>A0A7U7JUY6_9STAP</name>
<proteinExistence type="predicted"/>
<protein>
    <submittedName>
        <fullName evidence="4">Putative membrane protein</fullName>
    </submittedName>
</protein>
<keyword evidence="2" id="KW-1133">Transmembrane helix</keyword>
<feature type="transmembrane region" description="Helical" evidence="2">
    <location>
        <begin position="16"/>
        <end position="36"/>
    </location>
</feature>
<comment type="caution">
    <text evidence="4">The sequence shown here is derived from an EMBL/GenBank/DDBJ whole genome shotgun (WGS) entry which is preliminary data.</text>
</comment>
<dbReference type="InterPro" id="IPR051675">
    <property type="entry name" value="Endo/Exo/Phosphatase_dom_1"/>
</dbReference>
<dbReference type="GO" id="GO:0006281">
    <property type="term" value="P:DNA repair"/>
    <property type="evidence" value="ECO:0007669"/>
    <property type="project" value="InterPro"/>
</dbReference>
<dbReference type="GO" id="GO:0015628">
    <property type="term" value="P:protein secretion by the type II secretion system"/>
    <property type="evidence" value="ECO:0007669"/>
    <property type="project" value="TreeGrafter"/>
</dbReference>
<reference evidence="4 5" key="1">
    <citation type="submission" date="2015-04" db="EMBL/GenBank/DDBJ databases">
        <authorList>
            <person name="Cao L."/>
            <person name="Gao C.H."/>
        </authorList>
    </citation>
    <scope>NUCLEOTIDE SEQUENCE [LARGE SCALE GENOMIC DNA]</scope>
    <source>
        <strain evidence="4 5">SH3</strain>
    </source>
</reference>
<dbReference type="EMBL" id="CVOU01000020">
    <property type="protein sequence ID" value="CRI28573.1"/>
    <property type="molecule type" value="Genomic_DNA"/>
</dbReference>
<evidence type="ECO:0000256" key="2">
    <source>
        <dbReference type="SAM" id="Phobius"/>
    </source>
</evidence>